<dbReference type="PANTHER" id="PTHR33055:SF3">
    <property type="entry name" value="PUTATIVE TRANSPOSASE FOR IS117-RELATED"/>
    <property type="match status" value="1"/>
</dbReference>
<organism evidence="2">
    <name type="scientific">hydrothermal vent metagenome</name>
    <dbReference type="NCBI Taxonomy" id="652676"/>
    <lineage>
        <taxon>unclassified sequences</taxon>
        <taxon>metagenomes</taxon>
        <taxon>ecological metagenomes</taxon>
    </lineage>
</organism>
<sequence length="123" mass="13594">MSIPGIGHVVSREMIAVLRSRQFSQASQAAAFIGLVPRLWESGKMKGRTTLCKNGPGRLRAKLYMAAVVAKQHNPDIKSQYTRLVKAGKTKMQALGAAMRKLAQICFGVLKHQCEYQPQLVNK</sequence>
<reference evidence="2" key="1">
    <citation type="submission" date="2018-06" db="EMBL/GenBank/DDBJ databases">
        <authorList>
            <person name="Zhirakovskaya E."/>
        </authorList>
    </citation>
    <scope>NUCLEOTIDE SEQUENCE</scope>
</reference>
<proteinExistence type="predicted"/>
<feature type="domain" description="Transposase IS116/IS110/IS902 C-terminal" evidence="1">
    <location>
        <begin position="1"/>
        <end position="81"/>
    </location>
</feature>
<evidence type="ECO:0000259" key="1">
    <source>
        <dbReference type="Pfam" id="PF02371"/>
    </source>
</evidence>
<dbReference type="GO" id="GO:0003677">
    <property type="term" value="F:DNA binding"/>
    <property type="evidence" value="ECO:0007669"/>
    <property type="project" value="InterPro"/>
</dbReference>
<dbReference type="GO" id="GO:0006313">
    <property type="term" value="P:DNA transposition"/>
    <property type="evidence" value="ECO:0007669"/>
    <property type="project" value="InterPro"/>
</dbReference>
<evidence type="ECO:0000313" key="2">
    <source>
        <dbReference type="EMBL" id="VAW66040.1"/>
    </source>
</evidence>
<name>A0A3B0XMT1_9ZZZZ</name>
<dbReference type="Pfam" id="PF02371">
    <property type="entry name" value="Transposase_20"/>
    <property type="match status" value="1"/>
</dbReference>
<dbReference type="AlphaFoldDB" id="A0A3B0XMT1"/>
<dbReference type="GO" id="GO:0004803">
    <property type="term" value="F:transposase activity"/>
    <property type="evidence" value="ECO:0007669"/>
    <property type="project" value="InterPro"/>
</dbReference>
<dbReference type="InterPro" id="IPR047650">
    <property type="entry name" value="Transpos_IS110"/>
</dbReference>
<gene>
    <name evidence="2" type="ORF">MNBD_GAMMA09-263</name>
</gene>
<dbReference type="PANTHER" id="PTHR33055">
    <property type="entry name" value="TRANSPOSASE FOR INSERTION SEQUENCE ELEMENT IS1111A"/>
    <property type="match status" value="1"/>
</dbReference>
<accession>A0A3B0XMT1</accession>
<protein>
    <submittedName>
        <fullName evidence="2">Mobile element protein</fullName>
    </submittedName>
</protein>
<dbReference type="EMBL" id="UOFI01000071">
    <property type="protein sequence ID" value="VAW66040.1"/>
    <property type="molecule type" value="Genomic_DNA"/>
</dbReference>
<dbReference type="InterPro" id="IPR003346">
    <property type="entry name" value="Transposase_20"/>
</dbReference>